<dbReference type="EMBL" id="SSOP01000028">
    <property type="protein sequence ID" value="KAB5593919.1"/>
    <property type="molecule type" value="Genomic_DNA"/>
</dbReference>
<organism evidence="10 11">
    <name type="scientific">Ceratobasidium theobromae</name>
    <dbReference type="NCBI Taxonomy" id="1582974"/>
    <lineage>
        <taxon>Eukaryota</taxon>
        <taxon>Fungi</taxon>
        <taxon>Dikarya</taxon>
        <taxon>Basidiomycota</taxon>
        <taxon>Agaricomycotina</taxon>
        <taxon>Agaricomycetes</taxon>
        <taxon>Cantharellales</taxon>
        <taxon>Ceratobasidiaceae</taxon>
        <taxon>Ceratobasidium</taxon>
    </lineage>
</organism>
<feature type="transmembrane region" description="Helical" evidence="8">
    <location>
        <begin position="395"/>
        <end position="417"/>
    </location>
</feature>
<evidence type="ECO:0000313" key="10">
    <source>
        <dbReference type="EMBL" id="KAB5593919.1"/>
    </source>
</evidence>
<feature type="transmembrane region" description="Helical" evidence="8">
    <location>
        <begin position="120"/>
        <end position="139"/>
    </location>
</feature>
<keyword evidence="11" id="KW-1185">Reference proteome</keyword>
<keyword evidence="6 8" id="KW-0472">Membrane</keyword>
<feature type="transmembrane region" description="Helical" evidence="8">
    <location>
        <begin position="145"/>
        <end position="167"/>
    </location>
</feature>
<gene>
    <name evidence="10" type="ORF">CTheo_2645</name>
</gene>
<dbReference type="FunFam" id="1.20.1250.20:FF:000134">
    <property type="entry name" value="MFS sugar transporter protein"/>
    <property type="match status" value="1"/>
</dbReference>
<sequence length="1094" mass="121889">MAPLGAANFAPDDTPMDIVLYAGKWYHHRHLVILNLMLVVPLVTSYANGFDGSMMNGLQSVDEWREYFGWCPKLPPTLAYCSAGHPAPEQLGLFNAIQSIGSLAAIIPAPALADKFGRRAGIMIGGAITLGGAVAQTLTTNLPTFVGARFLIGFGTTLAMMASPLLISELAYPTHRAPLTALYNSLWFSGQIVAGWSTFGTFRIPNSWSWRIPSALQGLASVIQLLFVWFIPDSPRWLVSVGRDSEAREVLKKWHAGGEENNALVQFEYQEIKTAIAAESQKDNSAWIDLFRTPGNRRRMRIILAIALFSQWSGNGLISYYLERVLSGIHIESSRDQTLINGCIGIWNLLWAAGAALLVDRLGRRKLFLTSNVGMLVGFAILTTCAGVFETSRKAGAGHGVLAALFVYQAAYSIAYTPCRLSVYAWMRWLIWGSVGILYGGDFAVFLAGKGAGDDVSVLVSDWLLTRMQTNPIALEALKWKYYLIYTVWLVFELVFIYFFAVETRNRSLEETAALFDGEAALPDMVMEPRTRPESLVADHVSTQSSKVSTVDDKLRGAVISAEAGSVLDSDERPMPSAPFQLAPLASDRSPSRSMTPSSHDDDEAHDPLLGRPESPPRRKSHRRRRSKWAALAQDIFYYLIRQRWFPTRPQTIAAAVCALAAFITALALSIIYYVNSFKTALPWRYYCLETAPFPPANYSTLAPVGVFLGVLTVASGYERRMMIRETYAAHPASRIPGTERTVVRFIMGRPTKDYETSIAIEMDMYNDIVVLPIKENMNDGKSFAYFQWAYSNALVPPIAGLPELNNRTVTLAAHDPRAAPTRGWVSPDYVLKVDDDSFVMLGEMEARLRVTPRTMTYWGYVVKKKFMGGESYALSWDLVQYVATSKHLLSMTRGEEDQVTARWMKAHPRASEIVWWSERCWIYDHPKAGTVYSHGFLFPSEVGRVREFAAQQAKRVADGAEPGQDDMDDDPRANPRHSSVSTYKYRYTYKTATHWPTRYQPPRSNLTLAQSMEALVEGSGMSMIAPGQDAQAVWSARENWTEKFRGERVGGSVVVHYVKRREWWLDCVEVMLGGMGVGLRLDGGGGETTRDGR</sequence>
<feature type="transmembrane region" description="Helical" evidence="8">
    <location>
        <begin position="699"/>
        <end position="718"/>
    </location>
</feature>
<dbReference type="InterPro" id="IPR020846">
    <property type="entry name" value="MFS_dom"/>
</dbReference>
<evidence type="ECO:0000313" key="11">
    <source>
        <dbReference type="Proteomes" id="UP000383932"/>
    </source>
</evidence>
<dbReference type="InterPro" id="IPR036259">
    <property type="entry name" value="MFS_trans_sf"/>
</dbReference>
<evidence type="ECO:0000259" key="9">
    <source>
        <dbReference type="PROSITE" id="PS50850"/>
    </source>
</evidence>
<comment type="caution">
    <text evidence="10">The sequence shown here is derived from an EMBL/GenBank/DDBJ whole genome shotgun (WGS) entry which is preliminary data.</text>
</comment>
<evidence type="ECO:0000256" key="2">
    <source>
        <dbReference type="ARBA" id="ARBA00010992"/>
    </source>
</evidence>
<feature type="transmembrane region" description="Helical" evidence="8">
    <location>
        <begin position="93"/>
        <end position="113"/>
    </location>
</feature>
<feature type="region of interest" description="Disordered" evidence="7">
    <location>
        <begin position="579"/>
        <end position="626"/>
    </location>
</feature>
<proteinExistence type="inferred from homology"/>
<feature type="region of interest" description="Disordered" evidence="7">
    <location>
        <begin position="954"/>
        <end position="979"/>
    </location>
</feature>
<dbReference type="InterPro" id="IPR005828">
    <property type="entry name" value="MFS_sugar_transport-like"/>
</dbReference>
<feature type="transmembrane region" description="Helical" evidence="8">
    <location>
        <begin position="211"/>
        <end position="231"/>
    </location>
</feature>
<comment type="subcellular location">
    <subcellularLocation>
        <location evidence="1">Membrane</location>
        <topology evidence="1">Multi-pass membrane protein</topology>
    </subcellularLocation>
</comment>
<reference evidence="10 11" key="1">
    <citation type="journal article" date="2019" name="Fungal Biol. Biotechnol.">
        <title>Draft genome sequence of fastidious pathogen Ceratobasidium theobromae, which causes vascular-streak dieback in Theobroma cacao.</title>
        <authorList>
            <person name="Ali S.S."/>
            <person name="Asman A."/>
            <person name="Shao J."/>
            <person name="Firmansyah A.P."/>
            <person name="Susilo A.W."/>
            <person name="Rosmana A."/>
            <person name="McMahon P."/>
            <person name="Junaid M."/>
            <person name="Guest D."/>
            <person name="Kheng T.Y."/>
            <person name="Meinhardt L.W."/>
            <person name="Bailey B.A."/>
        </authorList>
    </citation>
    <scope>NUCLEOTIDE SEQUENCE [LARGE SCALE GENOMIC DNA]</scope>
    <source>
        <strain evidence="10 11">CT2</strain>
    </source>
</reference>
<keyword evidence="3" id="KW-0813">Transport</keyword>
<dbReference type="PROSITE" id="PS00216">
    <property type="entry name" value="SUGAR_TRANSPORT_1"/>
    <property type="match status" value="1"/>
</dbReference>
<feature type="transmembrane region" description="Helical" evidence="8">
    <location>
        <begin position="31"/>
        <end position="50"/>
    </location>
</feature>
<dbReference type="GO" id="GO:0016020">
    <property type="term" value="C:membrane"/>
    <property type="evidence" value="ECO:0007669"/>
    <property type="project" value="UniProtKB-SubCell"/>
</dbReference>
<evidence type="ECO:0000256" key="6">
    <source>
        <dbReference type="ARBA" id="ARBA00023136"/>
    </source>
</evidence>
<evidence type="ECO:0000256" key="7">
    <source>
        <dbReference type="SAM" id="MobiDB-lite"/>
    </source>
</evidence>
<dbReference type="SUPFAM" id="SSF103473">
    <property type="entry name" value="MFS general substrate transporter"/>
    <property type="match status" value="1"/>
</dbReference>
<keyword evidence="4 8" id="KW-0812">Transmembrane</keyword>
<dbReference type="InterPro" id="IPR050360">
    <property type="entry name" value="MFS_Sugar_Transporters"/>
</dbReference>
<feature type="transmembrane region" description="Helical" evidence="8">
    <location>
        <begin position="482"/>
        <end position="501"/>
    </location>
</feature>
<dbReference type="GO" id="GO:0005351">
    <property type="term" value="F:carbohydrate:proton symporter activity"/>
    <property type="evidence" value="ECO:0007669"/>
    <property type="project" value="TreeGrafter"/>
</dbReference>
<dbReference type="InterPro" id="IPR005829">
    <property type="entry name" value="Sugar_transporter_CS"/>
</dbReference>
<dbReference type="OrthoDB" id="2139606at2759"/>
<evidence type="ECO:0000256" key="1">
    <source>
        <dbReference type="ARBA" id="ARBA00004141"/>
    </source>
</evidence>
<feature type="domain" description="Major facilitator superfamily (MFS) profile" evidence="9">
    <location>
        <begin position="37"/>
        <end position="505"/>
    </location>
</feature>
<feature type="transmembrane region" description="Helical" evidence="8">
    <location>
        <begin position="367"/>
        <end position="389"/>
    </location>
</feature>
<dbReference type="PROSITE" id="PS50850">
    <property type="entry name" value="MFS"/>
    <property type="match status" value="1"/>
</dbReference>
<evidence type="ECO:0000256" key="5">
    <source>
        <dbReference type="ARBA" id="ARBA00022989"/>
    </source>
</evidence>
<dbReference type="Proteomes" id="UP000383932">
    <property type="component" value="Unassembled WGS sequence"/>
</dbReference>
<feature type="transmembrane region" description="Helical" evidence="8">
    <location>
        <begin position="302"/>
        <end position="322"/>
    </location>
</feature>
<comment type="similarity">
    <text evidence="2">Belongs to the major facilitator superfamily. Sugar transporter (TC 2.A.1.1) family.</text>
</comment>
<name>A0A5N5QQJ9_9AGAM</name>
<dbReference type="Pfam" id="PF00083">
    <property type="entry name" value="Sugar_tr"/>
    <property type="match status" value="2"/>
</dbReference>
<accession>A0A5N5QQJ9</accession>
<feature type="transmembrane region" description="Helical" evidence="8">
    <location>
        <begin position="338"/>
        <end position="360"/>
    </location>
</feature>
<dbReference type="Gene3D" id="1.20.1250.20">
    <property type="entry name" value="MFS general substrate transporter like domains"/>
    <property type="match status" value="1"/>
</dbReference>
<evidence type="ECO:0000256" key="4">
    <source>
        <dbReference type="ARBA" id="ARBA00022692"/>
    </source>
</evidence>
<dbReference type="AlphaFoldDB" id="A0A5N5QQJ9"/>
<evidence type="ECO:0000256" key="3">
    <source>
        <dbReference type="ARBA" id="ARBA00022448"/>
    </source>
</evidence>
<feature type="transmembrane region" description="Helical" evidence="8">
    <location>
        <begin position="429"/>
        <end position="449"/>
    </location>
</feature>
<feature type="transmembrane region" description="Helical" evidence="8">
    <location>
        <begin position="652"/>
        <end position="675"/>
    </location>
</feature>
<feature type="transmembrane region" description="Helical" evidence="8">
    <location>
        <begin position="179"/>
        <end position="199"/>
    </location>
</feature>
<dbReference type="PANTHER" id="PTHR48022">
    <property type="entry name" value="PLASTIDIC GLUCOSE TRANSPORTER 4"/>
    <property type="match status" value="1"/>
</dbReference>
<protein>
    <submittedName>
        <fullName evidence="10">Sugar porter (SP) family MFS transporter</fullName>
    </submittedName>
</protein>
<keyword evidence="5 8" id="KW-1133">Transmembrane helix</keyword>
<dbReference type="PANTHER" id="PTHR48022:SF64">
    <property type="entry name" value="MAJOR FACILITATOR SUPERFAMILY (MFS) PROFILE DOMAIN-CONTAINING PROTEIN"/>
    <property type="match status" value="1"/>
</dbReference>
<evidence type="ECO:0000256" key="8">
    <source>
        <dbReference type="SAM" id="Phobius"/>
    </source>
</evidence>